<dbReference type="Proteomes" id="UP000673383">
    <property type="component" value="Unassembled WGS sequence"/>
</dbReference>
<gene>
    <name evidence="2" type="ORF">JOH49_009536</name>
</gene>
<comment type="caution">
    <text evidence="2">The sequence shown here is derived from an EMBL/GenBank/DDBJ whole genome shotgun (WGS) entry which is preliminary data.</text>
</comment>
<feature type="region of interest" description="Disordered" evidence="1">
    <location>
        <begin position="1"/>
        <end position="21"/>
    </location>
</feature>
<reference evidence="2" key="1">
    <citation type="submission" date="2021-02" db="EMBL/GenBank/DDBJ databases">
        <title>Genomic Encyclopedia of Type Strains, Phase IV (KMG-V): Genome sequencing to study the core and pangenomes of soil and plant-associated prokaryotes.</title>
        <authorList>
            <person name="Whitman W."/>
        </authorList>
    </citation>
    <scope>NUCLEOTIDE SEQUENCE</scope>
    <source>
        <strain evidence="2">USDA 406</strain>
    </source>
</reference>
<name>A0A8I2C9Q0_BRAEL</name>
<dbReference type="EMBL" id="JAFICZ010000001">
    <property type="protein sequence ID" value="MBP1299783.1"/>
    <property type="molecule type" value="Genomic_DNA"/>
</dbReference>
<proteinExistence type="predicted"/>
<protein>
    <submittedName>
        <fullName evidence="2">Uncharacterized protein</fullName>
    </submittedName>
</protein>
<feature type="compositionally biased region" description="Polar residues" evidence="1">
    <location>
        <begin position="1"/>
        <end position="14"/>
    </location>
</feature>
<accession>A0A8I2C9Q0</accession>
<evidence type="ECO:0000313" key="3">
    <source>
        <dbReference type="Proteomes" id="UP000673383"/>
    </source>
</evidence>
<evidence type="ECO:0000313" key="2">
    <source>
        <dbReference type="EMBL" id="MBP1299783.1"/>
    </source>
</evidence>
<organism evidence="2 3">
    <name type="scientific">Bradyrhizobium elkanii</name>
    <dbReference type="NCBI Taxonomy" id="29448"/>
    <lineage>
        <taxon>Bacteria</taxon>
        <taxon>Pseudomonadati</taxon>
        <taxon>Pseudomonadota</taxon>
        <taxon>Alphaproteobacteria</taxon>
        <taxon>Hyphomicrobiales</taxon>
        <taxon>Nitrobacteraceae</taxon>
        <taxon>Bradyrhizobium</taxon>
    </lineage>
</organism>
<evidence type="ECO:0000256" key="1">
    <source>
        <dbReference type="SAM" id="MobiDB-lite"/>
    </source>
</evidence>
<dbReference type="AlphaFoldDB" id="A0A8I2C9Q0"/>
<sequence>MPVSDPNKTANTPPARTRQRRIGAEVSLATSFTDSGSFLSQDPDCNLAACAAVQLKDFVWR</sequence>